<dbReference type="PANTHER" id="PTHR42849:SF1">
    <property type="entry name" value="N-ACETYLNEURAMINATE LYASE"/>
    <property type="match status" value="1"/>
</dbReference>
<accession>A0A290QAW1</accession>
<dbReference type="GO" id="GO:0019262">
    <property type="term" value="P:N-acetylneuraminate catabolic process"/>
    <property type="evidence" value="ECO:0007669"/>
    <property type="project" value="TreeGrafter"/>
</dbReference>
<evidence type="ECO:0000313" key="7">
    <source>
        <dbReference type="Proteomes" id="UP000217265"/>
    </source>
</evidence>
<feature type="binding site" evidence="5">
    <location>
        <position position="50"/>
    </location>
    <ligand>
        <name>pyruvate</name>
        <dbReference type="ChEBI" id="CHEBI:15361"/>
    </ligand>
</feature>
<dbReference type="InterPro" id="IPR002220">
    <property type="entry name" value="DapA-like"/>
</dbReference>
<name>A0A290QAW1_9BACT</name>
<dbReference type="SMART" id="SM01130">
    <property type="entry name" value="DHDPS"/>
    <property type="match status" value="1"/>
</dbReference>
<dbReference type="CDD" id="cd00408">
    <property type="entry name" value="DHDPS-like"/>
    <property type="match status" value="1"/>
</dbReference>
<dbReference type="InterPro" id="IPR020625">
    <property type="entry name" value="Schiff_base-form_aldolases_AS"/>
</dbReference>
<dbReference type="InterPro" id="IPR013785">
    <property type="entry name" value="Aldolase_TIM"/>
</dbReference>
<dbReference type="AlphaFoldDB" id="A0A290QAW1"/>
<keyword evidence="2" id="KW-0704">Schiff base</keyword>
<dbReference type="GO" id="GO:0005829">
    <property type="term" value="C:cytosol"/>
    <property type="evidence" value="ECO:0007669"/>
    <property type="project" value="TreeGrafter"/>
</dbReference>
<dbReference type="Pfam" id="PF00701">
    <property type="entry name" value="DHDPS"/>
    <property type="match status" value="1"/>
</dbReference>
<evidence type="ECO:0000313" key="6">
    <source>
        <dbReference type="EMBL" id="ATC63366.1"/>
    </source>
</evidence>
<dbReference type="Proteomes" id="UP000217265">
    <property type="component" value="Chromosome"/>
</dbReference>
<dbReference type="GO" id="GO:0008747">
    <property type="term" value="F:N-acetylneuraminate lyase activity"/>
    <property type="evidence" value="ECO:0007669"/>
    <property type="project" value="TreeGrafter"/>
</dbReference>
<feature type="binding site" evidence="5">
    <location>
        <position position="209"/>
    </location>
    <ligand>
        <name>pyruvate</name>
        <dbReference type="ChEBI" id="CHEBI:15361"/>
    </ligand>
</feature>
<protein>
    <recommendedName>
        <fullName evidence="8">Dihydrodipicolinate synthase family protein</fullName>
    </recommendedName>
</protein>
<dbReference type="OrthoDB" id="9771791at2"/>
<dbReference type="PANTHER" id="PTHR42849">
    <property type="entry name" value="N-ACETYLNEURAMINATE LYASE"/>
    <property type="match status" value="1"/>
</dbReference>
<dbReference type="PRINTS" id="PR00146">
    <property type="entry name" value="DHPICSNTHASE"/>
</dbReference>
<dbReference type="PIRSF" id="PIRSF001365">
    <property type="entry name" value="DHDPS"/>
    <property type="match status" value="1"/>
</dbReference>
<evidence type="ECO:0000256" key="5">
    <source>
        <dbReference type="PIRSR" id="PIRSR001365-2"/>
    </source>
</evidence>
<sequence>MKTKFPQEGVFAALAIPTDAKRRVLKRALATHLAWLRSKGVAGVLALGSTGDFVRFNVEERKEILEIIAELAGPEMTVLANISDVDIRKTTELGRFARKLKLAGVGVMPPSFFPVLPADQLAFFETAAEAAQLPVMLYNFPELTGNRIAIETIAKFADRQRMGGIKQSGREFEYHKELIALGKEKKFAVFSGADTRLSEVFSMGAAGCIGGLVNMVPEYMVEIFNIVKKGQTGGDLETAVKRMKEVGPIIDQLTFPINVPAGVEARGFEPGVLKTVISRESEKAYAKIVKELRAKFREWKLPLGEFKR</sequence>
<evidence type="ECO:0000256" key="4">
    <source>
        <dbReference type="PIRSR" id="PIRSR001365-1"/>
    </source>
</evidence>
<evidence type="ECO:0000256" key="2">
    <source>
        <dbReference type="ARBA" id="ARBA00023270"/>
    </source>
</evidence>
<dbReference type="RefSeq" id="WP_096054998.1">
    <property type="nucleotide sequence ID" value="NZ_CP023344.1"/>
</dbReference>
<dbReference type="SUPFAM" id="SSF51569">
    <property type="entry name" value="Aldolase"/>
    <property type="match status" value="1"/>
</dbReference>
<evidence type="ECO:0000256" key="1">
    <source>
        <dbReference type="ARBA" id="ARBA00023239"/>
    </source>
</evidence>
<gene>
    <name evidence="6" type="ORF">CMV30_05025</name>
</gene>
<keyword evidence="1 3" id="KW-0456">Lyase</keyword>
<comment type="similarity">
    <text evidence="3">Belongs to the DapA family.</text>
</comment>
<evidence type="ECO:0008006" key="8">
    <source>
        <dbReference type="Google" id="ProtNLM"/>
    </source>
</evidence>
<feature type="active site" description="Schiff-base intermediate with substrate" evidence="4">
    <location>
        <position position="166"/>
    </location>
</feature>
<dbReference type="EMBL" id="CP023344">
    <property type="protein sequence ID" value="ATC63366.1"/>
    <property type="molecule type" value="Genomic_DNA"/>
</dbReference>
<reference evidence="6 7" key="1">
    <citation type="submission" date="2017-09" db="EMBL/GenBank/DDBJ databases">
        <title>Complete genome sequence of Verrucomicrobial strain HZ-65, isolated from freshwater.</title>
        <authorList>
            <person name="Choi A."/>
        </authorList>
    </citation>
    <scope>NUCLEOTIDE SEQUENCE [LARGE SCALE GENOMIC DNA]</scope>
    <source>
        <strain evidence="6 7">HZ-65</strain>
    </source>
</reference>
<dbReference type="KEGG" id="vbh:CMV30_05025"/>
<dbReference type="Gene3D" id="3.20.20.70">
    <property type="entry name" value="Aldolase class I"/>
    <property type="match status" value="1"/>
</dbReference>
<feature type="active site" description="Proton donor/acceptor" evidence="4">
    <location>
        <position position="138"/>
    </location>
</feature>
<proteinExistence type="inferred from homology"/>
<evidence type="ECO:0000256" key="3">
    <source>
        <dbReference type="PIRNR" id="PIRNR001365"/>
    </source>
</evidence>
<keyword evidence="7" id="KW-1185">Reference proteome</keyword>
<organism evidence="6 7">
    <name type="scientific">Nibricoccus aquaticus</name>
    <dbReference type="NCBI Taxonomy" id="2576891"/>
    <lineage>
        <taxon>Bacteria</taxon>
        <taxon>Pseudomonadati</taxon>
        <taxon>Verrucomicrobiota</taxon>
        <taxon>Opitutia</taxon>
        <taxon>Opitutales</taxon>
        <taxon>Opitutaceae</taxon>
        <taxon>Nibricoccus</taxon>
    </lineage>
</organism>
<dbReference type="PROSITE" id="PS00666">
    <property type="entry name" value="DHDPS_2"/>
    <property type="match status" value="1"/>
</dbReference>